<keyword evidence="6 8" id="KW-0675">Receptor</keyword>
<dbReference type="GO" id="GO:0005886">
    <property type="term" value="C:plasma membrane"/>
    <property type="evidence" value="ECO:0007669"/>
    <property type="project" value="UniProtKB-SubCell"/>
</dbReference>
<comment type="similarity">
    <text evidence="8">Belongs to the insect chemoreceptor superfamily. Gustatory receptor (GR) family.</text>
</comment>
<dbReference type="GO" id="GO:0030425">
    <property type="term" value="C:dendrite"/>
    <property type="evidence" value="ECO:0007669"/>
    <property type="project" value="TreeGrafter"/>
</dbReference>
<evidence type="ECO:0000313" key="10">
    <source>
        <dbReference type="Proteomes" id="UP000002358"/>
    </source>
</evidence>
<evidence type="ECO:0000256" key="8">
    <source>
        <dbReference type="RuleBase" id="RU363108"/>
    </source>
</evidence>
<dbReference type="GeneID" id="100463023"/>
<dbReference type="Proteomes" id="UP000002358">
    <property type="component" value="Chromosome 4"/>
</dbReference>
<keyword evidence="7 8" id="KW-0807">Transducer</keyword>
<feature type="transmembrane region" description="Helical" evidence="8">
    <location>
        <begin position="80"/>
        <end position="100"/>
    </location>
</feature>
<keyword evidence="2 8" id="KW-1003">Cell membrane</keyword>
<feature type="transmembrane region" description="Helical" evidence="8">
    <location>
        <begin position="294"/>
        <end position="315"/>
    </location>
</feature>
<accession>A0A7M6UVR4</accession>
<sequence length="389" mass="44260">MDILKITLNFFKMCGLATMRFDAGTTQNTSVQSSWCTSSKKGQVYNLFLICLITASNGYVATIVYEYNISTQEFDKSFDVAQYIYTSATTVAILMLYCFCQGRAVSIVNNLKIMHKLVTNVNSRLSKEEEPTMGGLKRIAIMTTVIWFVVVFTSCNLSFGVVMYYLTLYPCILIINCTFLQYTMILHLLKQLFAILNANFRYVSRQSIVPKIAVAATNSMLQISTKKTQPFSDLCELYTSLCDLSMDISKFYHLAMLFCVSHVFITLTTWLYYITKPLVTGAIELSIIDYTHSLLILMHNFFMLFILTKSVDAVVDEKTGKITNRWLANLQDQHLVNELNLFSNYLLHKNVSFTVYGLFSLNETLLMSITGSITTYLVIILQFQSGVQK</sequence>
<reference evidence="9" key="1">
    <citation type="submission" date="2021-01" db="UniProtKB">
        <authorList>
            <consortium name="EnsemblMetazoa"/>
        </authorList>
    </citation>
    <scope>IDENTIFICATION</scope>
</reference>
<evidence type="ECO:0000256" key="3">
    <source>
        <dbReference type="ARBA" id="ARBA00022692"/>
    </source>
</evidence>
<feature type="transmembrane region" description="Helical" evidence="8">
    <location>
        <begin position="145"/>
        <end position="166"/>
    </location>
</feature>
<dbReference type="PANTHER" id="PTHR21143:SF133">
    <property type="entry name" value="GUSTATORY AND PHEROMONE RECEPTOR 32A-RELATED"/>
    <property type="match status" value="1"/>
</dbReference>
<dbReference type="AlphaFoldDB" id="A0A7M6UVR4"/>
<dbReference type="GO" id="GO:0050909">
    <property type="term" value="P:sensory perception of taste"/>
    <property type="evidence" value="ECO:0007669"/>
    <property type="project" value="InterPro"/>
</dbReference>
<comment type="caution">
    <text evidence="8">Lacks conserved residue(s) required for the propagation of feature annotation.</text>
</comment>
<evidence type="ECO:0000313" key="9">
    <source>
        <dbReference type="EnsemblMetazoa" id="NP_001177456"/>
    </source>
</evidence>
<dbReference type="SMR" id="A0A7M6UVR4"/>
<dbReference type="GO" id="GO:0007635">
    <property type="term" value="P:chemosensory behavior"/>
    <property type="evidence" value="ECO:0007669"/>
    <property type="project" value="TreeGrafter"/>
</dbReference>
<evidence type="ECO:0000256" key="4">
    <source>
        <dbReference type="ARBA" id="ARBA00022989"/>
    </source>
</evidence>
<organism evidence="9 10">
    <name type="scientific">Nasonia vitripennis</name>
    <name type="common">Parasitic wasp</name>
    <dbReference type="NCBI Taxonomy" id="7425"/>
    <lineage>
        <taxon>Eukaryota</taxon>
        <taxon>Metazoa</taxon>
        <taxon>Ecdysozoa</taxon>
        <taxon>Arthropoda</taxon>
        <taxon>Hexapoda</taxon>
        <taxon>Insecta</taxon>
        <taxon>Pterygota</taxon>
        <taxon>Neoptera</taxon>
        <taxon>Endopterygota</taxon>
        <taxon>Hymenoptera</taxon>
        <taxon>Apocrita</taxon>
        <taxon>Proctotrupomorpha</taxon>
        <taxon>Chalcidoidea</taxon>
        <taxon>Pteromalidae</taxon>
        <taxon>Pteromalinae</taxon>
        <taxon>Nasonia</taxon>
    </lineage>
</organism>
<proteinExistence type="inferred from homology"/>
<dbReference type="GO" id="GO:0043025">
    <property type="term" value="C:neuronal cell body"/>
    <property type="evidence" value="ECO:0007669"/>
    <property type="project" value="TreeGrafter"/>
</dbReference>
<evidence type="ECO:0000256" key="1">
    <source>
        <dbReference type="ARBA" id="ARBA00004651"/>
    </source>
</evidence>
<keyword evidence="3 8" id="KW-0812">Transmembrane</keyword>
<keyword evidence="4 8" id="KW-1133">Transmembrane helix</keyword>
<evidence type="ECO:0000256" key="5">
    <source>
        <dbReference type="ARBA" id="ARBA00023136"/>
    </source>
</evidence>
<dbReference type="GO" id="GO:0030424">
    <property type="term" value="C:axon"/>
    <property type="evidence" value="ECO:0007669"/>
    <property type="project" value="TreeGrafter"/>
</dbReference>
<dbReference type="EnsemblMetazoa" id="NM_001190527">
    <property type="protein sequence ID" value="NP_001177456"/>
    <property type="gene ID" value="GeneID_100463023"/>
</dbReference>
<comment type="function">
    <text evidence="8">Gustatory receptor which mediates acceptance or avoidance behavior, depending on its substrates.</text>
</comment>
<evidence type="ECO:0000256" key="7">
    <source>
        <dbReference type="ARBA" id="ARBA00023224"/>
    </source>
</evidence>
<dbReference type="KEGG" id="nvi:100463023"/>
<dbReference type="GO" id="GO:0008049">
    <property type="term" value="P:male courtship behavior"/>
    <property type="evidence" value="ECO:0007669"/>
    <property type="project" value="TreeGrafter"/>
</dbReference>
<dbReference type="GO" id="GO:0007165">
    <property type="term" value="P:signal transduction"/>
    <property type="evidence" value="ECO:0007669"/>
    <property type="project" value="UniProtKB-KW"/>
</dbReference>
<dbReference type="Pfam" id="PF08395">
    <property type="entry name" value="7tm_7"/>
    <property type="match status" value="1"/>
</dbReference>
<protein>
    <recommendedName>
        <fullName evidence="8">Gustatory receptor</fullName>
    </recommendedName>
</protein>
<dbReference type="FunCoup" id="A0A7M6UVR4">
    <property type="interactions" value="27"/>
</dbReference>
<evidence type="ECO:0000256" key="6">
    <source>
        <dbReference type="ARBA" id="ARBA00023170"/>
    </source>
</evidence>
<name>A0A7M6UVR4_NASVI</name>
<dbReference type="PANTHER" id="PTHR21143">
    <property type="entry name" value="INVERTEBRATE GUSTATORY RECEPTOR"/>
    <property type="match status" value="1"/>
</dbReference>
<evidence type="ECO:0000256" key="2">
    <source>
        <dbReference type="ARBA" id="ARBA00022475"/>
    </source>
</evidence>
<keyword evidence="5 8" id="KW-0472">Membrane</keyword>
<dbReference type="OrthoDB" id="6366728at2759"/>
<keyword evidence="10" id="KW-1185">Reference proteome</keyword>
<dbReference type="InParanoid" id="A0A7M6UVR4"/>
<dbReference type="CTD" id="23687743"/>
<feature type="transmembrane region" description="Helical" evidence="8">
    <location>
        <begin position="254"/>
        <end position="274"/>
    </location>
</feature>
<feature type="transmembrane region" description="Helical" evidence="8">
    <location>
        <begin position="172"/>
        <end position="196"/>
    </location>
</feature>
<comment type="subcellular location">
    <subcellularLocation>
        <location evidence="1 8">Cell membrane</location>
        <topology evidence="1 8">Multi-pass membrane protein</topology>
    </subcellularLocation>
</comment>
<dbReference type="RefSeq" id="NP_001177456.1">
    <property type="nucleotide sequence ID" value="NM_001190527.1"/>
</dbReference>
<dbReference type="InterPro" id="IPR013604">
    <property type="entry name" value="7TM_chemorcpt"/>
</dbReference>
<feature type="transmembrane region" description="Helical" evidence="8">
    <location>
        <begin position="44"/>
        <end position="65"/>
    </location>
</feature>